<dbReference type="AlphaFoldDB" id="A0A5B7BK56"/>
<accession>A0A5B7BK56</accession>
<sequence>MYRRQWGLLLIQIQAARLKYPRLHPLKLNHTQVRTSVWAWIASSGSCVFEGAGSKATNVFCVSFISCLRRERQTFDSLHCLLKRESYFSSSVVNFLTKLWVVSSKLLCH</sequence>
<reference evidence="1" key="1">
    <citation type="submission" date="2019-08" db="EMBL/GenBank/DDBJ databases">
        <title>Reference gene set and small RNA set construction with multiple tissues from Davidia involucrata Baill.</title>
        <authorList>
            <person name="Yang H."/>
            <person name="Zhou C."/>
            <person name="Li G."/>
            <person name="Wang J."/>
            <person name="Gao P."/>
            <person name="Wang M."/>
            <person name="Wang R."/>
            <person name="Zhao Y."/>
        </authorList>
    </citation>
    <scope>NUCLEOTIDE SEQUENCE</scope>
    <source>
        <tissue evidence="1">Mixed with DoveR01_LX</tissue>
    </source>
</reference>
<name>A0A5B7BK56_DAVIN</name>
<gene>
    <name evidence="1" type="ORF">Din_038506</name>
</gene>
<organism evidence="1">
    <name type="scientific">Davidia involucrata</name>
    <name type="common">Dove tree</name>
    <dbReference type="NCBI Taxonomy" id="16924"/>
    <lineage>
        <taxon>Eukaryota</taxon>
        <taxon>Viridiplantae</taxon>
        <taxon>Streptophyta</taxon>
        <taxon>Embryophyta</taxon>
        <taxon>Tracheophyta</taxon>
        <taxon>Spermatophyta</taxon>
        <taxon>Magnoliopsida</taxon>
        <taxon>eudicotyledons</taxon>
        <taxon>Gunneridae</taxon>
        <taxon>Pentapetalae</taxon>
        <taxon>asterids</taxon>
        <taxon>Cornales</taxon>
        <taxon>Nyssaceae</taxon>
        <taxon>Davidia</taxon>
    </lineage>
</organism>
<evidence type="ECO:0000313" key="1">
    <source>
        <dbReference type="EMBL" id="MPA69065.1"/>
    </source>
</evidence>
<protein>
    <submittedName>
        <fullName evidence="1">Uncharacterized protein</fullName>
    </submittedName>
</protein>
<dbReference type="EMBL" id="GHES01038506">
    <property type="protein sequence ID" value="MPA69065.1"/>
    <property type="molecule type" value="Transcribed_RNA"/>
</dbReference>
<proteinExistence type="predicted"/>